<proteinExistence type="predicted"/>
<keyword evidence="3" id="KW-1185">Reference proteome</keyword>
<gene>
    <name evidence="2" type="ORF">PLEPLA_LOCUS36092</name>
</gene>
<dbReference type="EMBL" id="CADEAL010003978">
    <property type="protein sequence ID" value="CAB1448438.1"/>
    <property type="molecule type" value="Genomic_DNA"/>
</dbReference>
<evidence type="ECO:0000313" key="3">
    <source>
        <dbReference type="Proteomes" id="UP001153269"/>
    </source>
</evidence>
<dbReference type="GO" id="GO:0008889">
    <property type="term" value="F:glycerophosphodiester phosphodiesterase activity"/>
    <property type="evidence" value="ECO:0007669"/>
    <property type="project" value="TreeGrafter"/>
</dbReference>
<dbReference type="GO" id="GO:0016020">
    <property type="term" value="C:membrane"/>
    <property type="evidence" value="ECO:0007669"/>
    <property type="project" value="TreeGrafter"/>
</dbReference>
<keyword evidence="1" id="KW-0378">Hydrolase</keyword>
<dbReference type="PANTHER" id="PTHR23344:SF13">
    <property type="entry name" value="GLYCEROPHOSPHODIESTER PHOSPHODIESTERASE DOMAIN-CONTAINING PROTEIN 4"/>
    <property type="match status" value="1"/>
</dbReference>
<comment type="caution">
    <text evidence="2">The sequence shown here is derived from an EMBL/GenBank/DDBJ whole genome shotgun (WGS) entry which is preliminary data.</text>
</comment>
<sequence>MEGWRLGRYVGMKTLETPLAELDPFGTAGSLGADERQLAGNQSVCSLQAFLQLAAHTDKLVIFDLYRPPRRKRVPAGLSFVFSHSL</sequence>
<accession>A0A9N7V9R5</accession>
<reference evidence="2" key="1">
    <citation type="submission" date="2020-03" db="EMBL/GenBank/DDBJ databases">
        <authorList>
            <person name="Weist P."/>
        </authorList>
    </citation>
    <scope>NUCLEOTIDE SEQUENCE</scope>
</reference>
<dbReference type="Proteomes" id="UP001153269">
    <property type="component" value="Unassembled WGS sequence"/>
</dbReference>
<dbReference type="PANTHER" id="PTHR23344">
    <property type="entry name" value="GLYCEROPHOSPHORYL DIESTER PHOSPHODIESTERASE"/>
    <property type="match status" value="1"/>
</dbReference>
<dbReference type="AlphaFoldDB" id="A0A9N7V9R5"/>
<protein>
    <submittedName>
        <fullName evidence="2">Uncharacterized protein</fullName>
    </submittedName>
</protein>
<evidence type="ECO:0000313" key="2">
    <source>
        <dbReference type="EMBL" id="CAB1448438.1"/>
    </source>
</evidence>
<evidence type="ECO:0000256" key="1">
    <source>
        <dbReference type="ARBA" id="ARBA00022801"/>
    </source>
</evidence>
<name>A0A9N7V9R5_PLEPL</name>
<organism evidence="2 3">
    <name type="scientific">Pleuronectes platessa</name>
    <name type="common">European plaice</name>
    <dbReference type="NCBI Taxonomy" id="8262"/>
    <lineage>
        <taxon>Eukaryota</taxon>
        <taxon>Metazoa</taxon>
        <taxon>Chordata</taxon>
        <taxon>Craniata</taxon>
        <taxon>Vertebrata</taxon>
        <taxon>Euteleostomi</taxon>
        <taxon>Actinopterygii</taxon>
        <taxon>Neopterygii</taxon>
        <taxon>Teleostei</taxon>
        <taxon>Neoteleostei</taxon>
        <taxon>Acanthomorphata</taxon>
        <taxon>Carangaria</taxon>
        <taxon>Pleuronectiformes</taxon>
        <taxon>Pleuronectoidei</taxon>
        <taxon>Pleuronectidae</taxon>
        <taxon>Pleuronectes</taxon>
    </lineage>
</organism>